<accession>E9RAU5</accession>
<evidence type="ECO:0000259" key="1">
    <source>
        <dbReference type="Pfam" id="PF13119"/>
    </source>
</evidence>
<gene>
    <name evidence="2" type="ordered locus">GBAA_4964</name>
</gene>
<keyword evidence="3" id="KW-1185">Reference proteome</keyword>
<dbReference type="Pfam" id="PF13119">
    <property type="entry name" value="DUF3973"/>
    <property type="match status" value="1"/>
</dbReference>
<sequence length="92" mass="10398">MTADSLFSNKNKKGMKAMFYCINCSDIHHEKHPNDKVFKNGFYIDPFLGDRYHLGMCKDAQNHETGDPLLTTKKLGATQSIMNVLPTHVVPT</sequence>
<dbReference type="OMA" id="FLGERYH"/>
<feature type="domain" description="DUF3973" evidence="1">
    <location>
        <begin position="18"/>
        <end position="57"/>
    </location>
</feature>
<accession>E9RAU4</accession>
<protein>
    <recommendedName>
        <fullName evidence="1">DUF3973 domain-containing protein</fullName>
    </recommendedName>
</protein>
<evidence type="ECO:0000313" key="2">
    <source>
        <dbReference type="EMBL" id="AAT34086.1"/>
    </source>
</evidence>
<accession>A0A0F7RAU6</accession>
<accession>Q81KN2</accession>
<dbReference type="AlphaFoldDB" id="A0A0F7RAU6"/>
<organism evidence="2 3">
    <name type="scientific">Bacillus anthracis</name>
    <name type="common">anthrax bacterium</name>
    <dbReference type="NCBI Taxonomy" id="1392"/>
    <lineage>
        <taxon>Bacteria</taxon>
        <taxon>Bacillati</taxon>
        <taxon>Bacillota</taxon>
        <taxon>Bacilli</taxon>
        <taxon>Bacillales</taxon>
        <taxon>Bacillaceae</taxon>
        <taxon>Bacillus</taxon>
        <taxon>Bacillus cereus group</taxon>
    </lineage>
</organism>
<accession>Q6KLD8</accession>
<reference evidence="2 3" key="1">
    <citation type="journal article" date="2009" name="J. Bacteriol.">
        <title>The complete genome sequence of Bacillus anthracis Ames 'Ancestor'.</title>
        <authorList>
            <person name="Ravel J."/>
            <person name="Jiang L."/>
            <person name="Stanley S.T."/>
            <person name="Wilson M.R."/>
            <person name="Decker R.S."/>
            <person name="Read T.D."/>
            <person name="Worsham P."/>
            <person name="Keim P.S."/>
            <person name="Salzberg S.L."/>
            <person name="Fraser-Liggett C.M."/>
            <person name="Rasko D.A."/>
        </authorList>
    </citation>
    <scope>NUCLEOTIDE SEQUENCE [LARGE SCALE GENOMIC DNA]</scope>
    <source>
        <strain evidence="3">Ames ancestor</strain>
    </source>
</reference>
<proteinExistence type="predicted"/>
<accession>Q6HS34</accession>
<evidence type="ECO:0000313" key="3">
    <source>
        <dbReference type="Proteomes" id="UP000000594"/>
    </source>
</evidence>
<dbReference type="InterPro" id="IPR025003">
    <property type="entry name" value="DUF3973"/>
</dbReference>
<dbReference type="EMBL" id="AE017334">
    <property type="protein sequence ID" value="AAT34086.1"/>
    <property type="molecule type" value="Genomic_DNA"/>
</dbReference>
<dbReference type="Proteomes" id="UP000000594">
    <property type="component" value="Chromosome"/>
</dbReference>
<dbReference type="PATRIC" id="fig|1392.236.peg.5115"/>
<dbReference type="KEGG" id="bar:GBAA_4964"/>
<name>A0A0F7RAU6_BACAN</name>